<feature type="region of interest" description="Disordered" evidence="2">
    <location>
        <begin position="1373"/>
        <end position="1403"/>
    </location>
</feature>
<evidence type="ECO:0000256" key="1">
    <source>
        <dbReference type="SAM" id="Coils"/>
    </source>
</evidence>
<dbReference type="InterPro" id="IPR042202">
    <property type="entry name" value="Duffy-ag-bd_sf"/>
</dbReference>
<feature type="region of interest" description="Disordered" evidence="2">
    <location>
        <begin position="1"/>
        <end position="47"/>
    </location>
</feature>
<feature type="compositionally biased region" description="Polar residues" evidence="2">
    <location>
        <begin position="1"/>
        <end position="10"/>
    </location>
</feature>
<dbReference type="Gene3D" id="1.20.58.1930">
    <property type="match status" value="1"/>
</dbReference>
<dbReference type="Pfam" id="PF18562">
    <property type="entry name" value="CIDR1_gamma"/>
    <property type="match status" value="1"/>
</dbReference>
<protein>
    <recommendedName>
        <fullName evidence="10">EMP1 protein</fullName>
    </recommendedName>
</protein>
<evidence type="ECO:0000313" key="9">
    <source>
        <dbReference type="Proteomes" id="UP000030656"/>
    </source>
</evidence>
<dbReference type="Proteomes" id="UP000030656">
    <property type="component" value="Unassembled WGS sequence"/>
</dbReference>
<feature type="transmembrane region" description="Helical" evidence="3">
    <location>
        <begin position="1417"/>
        <end position="1434"/>
    </location>
</feature>
<feature type="coiled-coil region" evidence="1">
    <location>
        <begin position="910"/>
        <end position="937"/>
    </location>
</feature>
<reference evidence="8 9" key="1">
    <citation type="submission" date="2013-02" db="EMBL/GenBank/DDBJ databases">
        <title>The Genome Annotation of Plasmodium falciparum FCH/4.</title>
        <authorList>
            <consortium name="The Broad Institute Genome Sequencing Platform"/>
            <consortium name="The Broad Institute Genome Sequencing Center for Infectious Disease"/>
            <person name="Neafsey D."/>
            <person name="Hoffman S."/>
            <person name="Volkman S."/>
            <person name="Rosenthal P."/>
            <person name="Walker B."/>
            <person name="Young S.K."/>
            <person name="Zeng Q."/>
            <person name="Gargeya S."/>
            <person name="Fitzgerald M."/>
            <person name="Haas B."/>
            <person name="Abouelleil A."/>
            <person name="Allen A.W."/>
            <person name="Alvarado L."/>
            <person name="Arachchi H.M."/>
            <person name="Berlin A.M."/>
            <person name="Chapman S.B."/>
            <person name="Gainer-Dewar J."/>
            <person name="Goldberg J."/>
            <person name="Griggs A."/>
            <person name="Gujja S."/>
            <person name="Hansen M."/>
            <person name="Howarth C."/>
            <person name="Imamovic A."/>
            <person name="Ireland A."/>
            <person name="Larimer J."/>
            <person name="McCowan C."/>
            <person name="Murphy C."/>
            <person name="Pearson M."/>
            <person name="Poon T.W."/>
            <person name="Priest M."/>
            <person name="Roberts A."/>
            <person name="Saif S."/>
            <person name="Shea T."/>
            <person name="Sisk P."/>
            <person name="Sykes S."/>
            <person name="Wortman J."/>
            <person name="Nusbaum C."/>
            <person name="Birren B."/>
        </authorList>
    </citation>
    <scope>NUCLEOTIDE SEQUENCE [LARGE SCALE GENOMIC DNA]</scope>
    <source>
        <strain evidence="8 9">FCH/4</strain>
    </source>
</reference>
<dbReference type="FunFam" id="1.20.58.1930:FF:000001">
    <property type="entry name" value="Erythrocyte membrane protein 1, PfEMP1"/>
    <property type="match status" value="1"/>
</dbReference>
<evidence type="ECO:0000259" key="4">
    <source>
        <dbReference type="Pfam" id="PF03011"/>
    </source>
</evidence>
<evidence type="ECO:0000259" key="6">
    <source>
        <dbReference type="Pfam" id="PF18562"/>
    </source>
</evidence>
<dbReference type="InterPro" id="IPR054595">
    <property type="entry name" value="DBL_C"/>
</dbReference>
<feature type="domain" description="Duffy-antigen binding" evidence="5">
    <location>
        <begin position="1096"/>
        <end position="1251"/>
    </location>
</feature>
<evidence type="ECO:0000256" key="3">
    <source>
        <dbReference type="SAM" id="Phobius"/>
    </source>
</evidence>
<dbReference type="EMBL" id="KI928021">
    <property type="protein sequence ID" value="ETW28781.1"/>
    <property type="molecule type" value="Genomic_DNA"/>
</dbReference>
<keyword evidence="3" id="KW-0472">Membrane</keyword>
<feature type="domain" description="Duffy-binding-like" evidence="7">
    <location>
        <begin position="186"/>
        <end position="330"/>
    </location>
</feature>
<dbReference type="Gene3D" id="1.20.58.830">
    <property type="match status" value="3"/>
</dbReference>
<dbReference type="InterPro" id="IPR004258">
    <property type="entry name" value="DBL"/>
</dbReference>
<sequence>AQKNKAQNSLLPFGAPVGLQPPDRNSANGEEEDKDPQEELQKSGEIPNDFLRQMFYTLADYKDILFSGDKDKKNGYNDIITGDKEMEQRESKIKEAIQEFFEQNSNKASVPPVKPSDKDPKSWWNDNAKHIWDGMVCALQYDSNDKTIKIHKEVLDKLNNNNKYDKQKSKMEEITCRPQFIRWFEEWAEEFCRKKTHKLAQIKDDCRGASGHNYCDGDGFDCKNIVPNKDEILKDFNCPSCAKSCNSYKQWINIKRSEFDKQKKIYDKEIHNYESNTDNIYHKFFETRDQNYKSFDLFLKKLNEGPYCKVNTGDSKIDFKNTKETFAHAKKCAPCPIFGVNCKRDDCNDAEEKTFKNKNVVGTNDIQSNKDSIKEFLIHVSDKRENIVPKDLEICKDKNIFEGIREKQWTCGHLDNSDICVLENFKEAIDDKQNILFRTLFKGWLENFVKDYNKIKNKISHCLINGQGFICINGCNKNCECVQKWIDQKKGEWTKVRDRYLEPYELTESEKVYEVTRFLGSFEPQTEINKAIKPCKNLNQLQDSKECTDSTPSGNKDSTKKDVIEILIDNLQEKISECKKQHNKSLQNCVEPSILETPSPTLEENDPLDDYYIQQPKICPPPEPPLSCVEIVAEKLRKEAEENAKKYDSTLIGVGKNFNGECNKVIKENGVKGDDLCKLDKTYEKSMGFLKQTCNNNGKERFNIGNIWNCKYINKIRKDICIPPRREHMCLDDLNKLWRSTVNDSSDLLKKVQEAAKREGDDIIRTLLPINVCNENVICDAMKYSFADLGDIIRGKDLWNKNNKQKGIQKKIENTFENIYIKLERDKSKYDKDRPKFFKLRSDWWDANRRDIWKAMTCNAPDDAKLLKKNEIGNNTTSSKVNCGHNTEPPDYDYIPQPFRWMQEWSESFCKLLNEQIKKFETECEDCKKNNNQCTQNGENCTKCKNQCKKYKELLEKWKYQMDKHSDTYKHIYDEISEISSENYVKKFLEKLKSKCQDPKTVDEYLDKSNNCINFTFRKDDQNDTKYAFKETPNDYVNACNCDPTDILHECPFKNGNQDACKSISTENICKKKNFDNDLDDWNSGDIPESTSKNNGVLVPPRRRQLCVKNMTTMLSSIVKKNDFKIKLLQSAYNEGKLLGEMYDKNKEKALQAMKYSFADYGDIIKGTDIMENYNLIKLKNKLDVLLKQNKANEISKDREKWWTENRTRVWNAMLCGYKFAGGNLEDADCSLPDDNTHQFLRWFQEWSEHFCTRRNQLYEQFEKQCSSAKCSNGTIYPNECKKLCETYRNFISTKKNQYDLQIYQYNRNHKNSQLNRKEVPGFIKNKCDSNCNCLSENFSDEKKWKNPYESFDNVEYKEKCVCIKTEFTSHEVERKDPPGKKDKDTPPPLKPDIQPKSDELPIPADEPFNRDILEKTIPFGIAVALGSIAFLFLKVKDIYLLCLDIYLCICMCFIYIVPNVLPTSI</sequence>
<name>A0A024VLN0_PLAFA</name>
<dbReference type="Gene3D" id="1.20.1310.20">
    <property type="entry name" value="Duffy-antigen binding domain"/>
    <property type="match status" value="3"/>
</dbReference>
<dbReference type="GO" id="GO:0016020">
    <property type="term" value="C:membrane"/>
    <property type="evidence" value="ECO:0007669"/>
    <property type="project" value="InterPro"/>
</dbReference>
<feature type="domain" description="Cysteine-rich interdomain region 1 gamma" evidence="6">
    <location>
        <begin position="378"/>
        <end position="424"/>
    </location>
</feature>
<dbReference type="SUPFAM" id="SSF140924">
    <property type="entry name" value="Duffy binding domain-like"/>
    <property type="match status" value="4"/>
</dbReference>
<keyword evidence="3" id="KW-1133">Transmembrane helix</keyword>
<feature type="compositionally biased region" description="Basic and acidic residues" evidence="2">
    <location>
        <begin position="1373"/>
        <end position="1386"/>
    </location>
</feature>
<organism evidence="8 9">
    <name type="scientific">Plasmodium falciparum FCH/4</name>
    <dbReference type="NCBI Taxonomy" id="1036724"/>
    <lineage>
        <taxon>Eukaryota</taxon>
        <taxon>Sar</taxon>
        <taxon>Alveolata</taxon>
        <taxon>Apicomplexa</taxon>
        <taxon>Aconoidasida</taxon>
        <taxon>Haemosporida</taxon>
        <taxon>Plasmodiidae</taxon>
        <taxon>Plasmodium</taxon>
        <taxon>Plasmodium (Laverania)</taxon>
    </lineage>
</organism>
<feature type="domain" description="Duffy-antigen binding" evidence="5">
    <location>
        <begin position="36"/>
        <end position="172"/>
    </location>
</feature>
<keyword evidence="3" id="KW-0812">Transmembrane</keyword>
<proteinExistence type="predicted"/>
<evidence type="ECO:0000256" key="2">
    <source>
        <dbReference type="SAM" id="MobiDB-lite"/>
    </source>
</evidence>
<dbReference type="Pfam" id="PF03011">
    <property type="entry name" value="PFEMP"/>
    <property type="match status" value="1"/>
</dbReference>
<evidence type="ECO:0000313" key="8">
    <source>
        <dbReference type="EMBL" id="ETW28781.1"/>
    </source>
</evidence>
<dbReference type="GO" id="GO:0046789">
    <property type="term" value="F:host cell surface receptor binding"/>
    <property type="evidence" value="ECO:0007669"/>
    <property type="project" value="InterPro"/>
</dbReference>
<feature type="domain" description="Duffy-binding-like" evidence="7">
    <location>
        <begin position="904"/>
        <end position="1034"/>
    </location>
</feature>
<dbReference type="Pfam" id="PF22672">
    <property type="entry name" value="DBL_C"/>
    <property type="match status" value="2"/>
</dbReference>
<dbReference type="FunFam" id="1.20.1310.20:FF:000003">
    <property type="entry name" value="Erythrocyte membrane protein 1, PfEMP1"/>
    <property type="match status" value="1"/>
</dbReference>
<feature type="non-terminal residue" evidence="8">
    <location>
        <position position="1"/>
    </location>
</feature>
<feature type="coiled-coil region" evidence="1">
    <location>
        <begin position="561"/>
        <end position="588"/>
    </location>
</feature>
<gene>
    <name evidence="8" type="ORF">PFFCH_03799</name>
</gene>
<dbReference type="InterPro" id="IPR008602">
    <property type="entry name" value="Duffy-antigen-binding"/>
</dbReference>
<accession>A0A024VLN0</accession>
<dbReference type="InterPro" id="IPR041480">
    <property type="entry name" value="CIDR1_gamma"/>
</dbReference>
<dbReference type="Pfam" id="PF05424">
    <property type="entry name" value="Duffy_binding"/>
    <property type="match status" value="3"/>
</dbReference>
<reference evidence="8 9" key="2">
    <citation type="submission" date="2013-02" db="EMBL/GenBank/DDBJ databases">
        <title>The Genome Sequence of Plasmodium falciparum FCH/4.</title>
        <authorList>
            <consortium name="The Broad Institute Genome Sequencing Platform"/>
            <consortium name="The Broad Institute Genome Sequencing Center for Infectious Disease"/>
            <person name="Neafsey D."/>
            <person name="Cheeseman I."/>
            <person name="Volkman S."/>
            <person name="Adams J."/>
            <person name="Walker B."/>
            <person name="Young S.K."/>
            <person name="Zeng Q."/>
            <person name="Gargeya S."/>
            <person name="Fitzgerald M."/>
            <person name="Haas B."/>
            <person name="Abouelleil A."/>
            <person name="Alvarado L."/>
            <person name="Arachchi H.M."/>
            <person name="Berlin A.M."/>
            <person name="Chapman S.B."/>
            <person name="Dewar J."/>
            <person name="Goldberg J."/>
            <person name="Griggs A."/>
            <person name="Gujja S."/>
            <person name="Hansen M."/>
            <person name="Howarth C."/>
            <person name="Imamovic A."/>
            <person name="Larimer J."/>
            <person name="McCowan C."/>
            <person name="Murphy C."/>
            <person name="Neiman D."/>
            <person name="Pearson M."/>
            <person name="Priest M."/>
            <person name="Roberts A."/>
            <person name="Saif S."/>
            <person name="Shea T."/>
            <person name="Sisk P."/>
            <person name="Sykes S."/>
            <person name="Wortman J."/>
            <person name="Nusbaum C."/>
            <person name="Birren B."/>
        </authorList>
    </citation>
    <scope>NUCLEOTIDE SEQUENCE [LARGE SCALE GENOMIC DNA]</scope>
    <source>
        <strain evidence="8 9">FCH/4</strain>
    </source>
</reference>
<feature type="transmembrane region" description="Helical" evidence="3">
    <location>
        <begin position="1439"/>
        <end position="1458"/>
    </location>
</feature>
<feature type="domain" description="Duffy-binding-like" evidence="4">
    <location>
        <begin position="440"/>
        <end position="584"/>
    </location>
</feature>
<evidence type="ECO:0000259" key="5">
    <source>
        <dbReference type="Pfam" id="PF05424"/>
    </source>
</evidence>
<evidence type="ECO:0008006" key="10">
    <source>
        <dbReference type="Google" id="ProtNLM"/>
    </source>
</evidence>
<keyword evidence="1" id="KW-0175">Coiled coil</keyword>
<evidence type="ECO:0000259" key="7">
    <source>
        <dbReference type="Pfam" id="PF22672"/>
    </source>
</evidence>
<feature type="domain" description="Duffy-antigen binding" evidence="5">
    <location>
        <begin position="719"/>
        <end position="900"/>
    </location>
</feature>